<dbReference type="Proteomes" id="UP000008549">
    <property type="component" value="Unassembled WGS sequence"/>
</dbReference>
<dbReference type="RefSeq" id="XP_002635115.1">
    <property type="nucleotide sequence ID" value="XM_002635069.1"/>
</dbReference>
<dbReference type="HOGENOM" id="CLU_2040157_0_0_1"/>
<dbReference type="WormBase" id="CBG11335">
    <property type="protein sequence ID" value="CBP17108"/>
    <property type="gene ID" value="WBGene00032469"/>
</dbReference>
<protein>
    <submittedName>
        <fullName evidence="1">Protein CBG11335</fullName>
    </submittedName>
</protein>
<dbReference type="KEGG" id="cbr:CBG_11335"/>
<evidence type="ECO:0000313" key="3">
    <source>
        <dbReference type="WormBase" id="CBG11335"/>
    </source>
</evidence>
<dbReference type="CTD" id="8577110"/>
<evidence type="ECO:0000313" key="2">
    <source>
        <dbReference type="Proteomes" id="UP000008549"/>
    </source>
</evidence>
<evidence type="ECO:0000313" key="1">
    <source>
        <dbReference type="EMBL" id="CAP30610.1"/>
    </source>
</evidence>
<organism evidence="1 2">
    <name type="scientific">Caenorhabditis briggsae</name>
    <dbReference type="NCBI Taxonomy" id="6238"/>
    <lineage>
        <taxon>Eukaryota</taxon>
        <taxon>Metazoa</taxon>
        <taxon>Ecdysozoa</taxon>
        <taxon>Nematoda</taxon>
        <taxon>Chromadorea</taxon>
        <taxon>Rhabditida</taxon>
        <taxon>Rhabditina</taxon>
        <taxon>Rhabditomorpha</taxon>
        <taxon>Rhabditoidea</taxon>
        <taxon>Rhabditidae</taxon>
        <taxon>Peloderinae</taxon>
        <taxon>Caenorhabditis</taxon>
    </lineage>
</organism>
<gene>
    <name evidence="1 3" type="ORF">CBG11335</name>
    <name evidence="1" type="ORF">CBG_11335</name>
</gene>
<proteinExistence type="predicted"/>
<reference evidence="1 2" key="1">
    <citation type="journal article" date="2003" name="PLoS Biol.">
        <title>The genome sequence of Caenorhabditis briggsae: a platform for comparative genomics.</title>
        <authorList>
            <person name="Stein L.D."/>
            <person name="Bao Z."/>
            <person name="Blasiar D."/>
            <person name="Blumenthal T."/>
            <person name="Brent M.R."/>
            <person name="Chen N."/>
            <person name="Chinwalla A."/>
            <person name="Clarke L."/>
            <person name="Clee C."/>
            <person name="Coghlan A."/>
            <person name="Coulson A."/>
            <person name="D'Eustachio P."/>
            <person name="Fitch D.H."/>
            <person name="Fulton L.A."/>
            <person name="Fulton R.E."/>
            <person name="Griffiths-Jones S."/>
            <person name="Harris T.W."/>
            <person name="Hillier L.W."/>
            <person name="Kamath R."/>
            <person name="Kuwabara P.E."/>
            <person name="Mardis E.R."/>
            <person name="Marra M.A."/>
            <person name="Miner T.L."/>
            <person name="Minx P."/>
            <person name="Mullikin J.C."/>
            <person name="Plumb R.W."/>
            <person name="Rogers J."/>
            <person name="Schein J.E."/>
            <person name="Sohrmann M."/>
            <person name="Spieth J."/>
            <person name="Stajich J.E."/>
            <person name="Wei C."/>
            <person name="Willey D."/>
            <person name="Wilson R.K."/>
            <person name="Durbin R."/>
            <person name="Waterston R.H."/>
        </authorList>
    </citation>
    <scope>NUCLEOTIDE SEQUENCE [LARGE SCALE GENOMIC DNA]</scope>
    <source>
        <strain evidence="1 2">AF16</strain>
    </source>
</reference>
<keyword evidence="2" id="KW-1185">Reference proteome</keyword>
<dbReference type="GeneID" id="8577110"/>
<accession>A8XD91</accession>
<dbReference type="InParanoid" id="A8XD91"/>
<name>A8XD91_CAEBR</name>
<reference evidence="1 2" key="2">
    <citation type="journal article" date="2011" name="PLoS Genet.">
        <title>Caenorhabditis briggsae recombinant inbred line genotypes reveal inter-strain incompatibility and the evolution of recombination.</title>
        <authorList>
            <person name="Ross J.A."/>
            <person name="Koboldt D.C."/>
            <person name="Staisch J.E."/>
            <person name="Chamberlin H.M."/>
            <person name="Gupta B.P."/>
            <person name="Miller R.D."/>
            <person name="Baird S.E."/>
            <person name="Haag E.S."/>
        </authorList>
    </citation>
    <scope>NUCLEOTIDE SEQUENCE [LARGE SCALE GENOMIC DNA]</scope>
    <source>
        <strain evidence="1 2">AF16</strain>
    </source>
</reference>
<dbReference type="EMBL" id="HE600908">
    <property type="protein sequence ID" value="CAP30610.1"/>
    <property type="molecule type" value="Genomic_DNA"/>
</dbReference>
<sequence>MPINLLKLPCLVGAMVVTELDYQKIFLLSLCSRRTLFLGKKARITVHKLTLHSEKLSYHGTSIVSWYKKRPEHFVMDAPNCAKEEYRLRSEDFVEIKQITDGKRAFLACDPTCLEFFVPEI</sequence>
<dbReference type="AlphaFoldDB" id="A8XD91"/>